<keyword evidence="1" id="KW-0812">Transmembrane</keyword>
<evidence type="ECO:0000259" key="2">
    <source>
        <dbReference type="Pfam" id="PF20152"/>
    </source>
</evidence>
<gene>
    <name evidence="3" type="ORF">C8Q71DRAFT_738088</name>
</gene>
<dbReference type="Proteomes" id="UP000814176">
    <property type="component" value="Unassembled WGS sequence"/>
</dbReference>
<name>A0ABQ8KSD7_9APHY</name>
<dbReference type="Pfam" id="PF20152">
    <property type="entry name" value="DUF6534"/>
    <property type="match status" value="1"/>
</dbReference>
<evidence type="ECO:0000256" key="1">
    <source>
        <dbReference type="SAM" id="Phobius"/>
    </source>
</evidence>
<keyword evidence="1" id="KW-1133">Transmembrane helix</keyword>
<reference evidence="3 4" key="1">
    <citation type="journal article" date="2021" name="Environ. Microbiol.">
        <title>Gene family expansions and transcriptome signatures uncover fungal adaptations to wood decay.</title>
        <authorList>
            <person name="Hage H."/>
            <person name="Miyauchi S."/>
            <person name="Viragh M."/>
            <person name="Drula E."/>
            <person name="Min B."/>
            <person name="Chaduli D."/>
            <person name="Navarro D."/>
            <person name="Favel A."/>
            <person name="Norest M."/>
            <person name="Lesage-Meessen L."/>
            <person name="Balint B."/>
            <person name="Merenyi Z."/>
            <person name="de Eugenio L."/>
            <person name="Morin E."/>
            <person name="Martinez A.T."/>
            <person name="Baldrian P."/>
            <person name="Stursova M."/>
            <person name="Martinez M.J."/>
            <person name="Novotny C."/>
            <person name="Magnuson J.K."/>
            <person name="Spatafora J.W."/>
            <person name="Maurice S."/>
            <person name="Pangilinan J."/>
            <person name="Andreopoulos W."/>
            <person name="LaButti K."/>
            <person name="Hundley H."/>
            <person name="Na H."/>
            <person name="Kuo A."/>
            <person name="Barry K."/>
            <person name="Lipzen A."/>
            <person name="Henrissat B."/>
            <person name="Riley R."/>
            <person name="Ahrendt S."/>
            <person name="Nagy L.G."/>
            <person name="Grigoriev I.V."/>
            <person name="Martin F."/>
            <person name="Rosso M.N."/>
        </authorList>
    </citation>
    <scope>NUCLEOTIDE SEQUENCE [LARGE SCALE GENOMIC DNA]</scope>
    <source>
        <strain evidence="3 4">CIRM-BRFM 1785</strain>
    </source>
</reference>
<feature type="domain" description="DUF6534" evidence="2">
    <location>
        <begin position="63"/>
        <end position="145"/>
    </location>
</feature>
<dbReference type="EMBL" id="JADCUA010000003">
    <property type="protein sequence ID" value="KAH9841657.1"/>
    <property type="molecule type" value="Genomic_DNA"/>
</dbReference>
<comment type="caution">
    <text evidence="3">The sequence shown here is derived from an EMBL/GenBank/DDBJ whole genome shotgun (WGS) entry which is preliminary data.</text>
</comment>
<protein>
    <recommendedName>
        <fullName evidence="2">DUF6534 domain-containing protein</fullName>
    </recommendedName>
</protein>
<keyword evidence="1" id="KW-0472">Membrane</keyword>
<dbReference type="PANTHER" id="PTHR40465">
    <property type="entry name" value="CHROMOSOME 1, WHOLE GENOME SHOTGUN SEQUENCE"/>
    <property type="match status" value="1"/>
</dbReference>
<sequence>MSFAATIGACFYLSLVYRSSILLSWIALAFVITDELGAKHKLSGLYTNPVETLELSLFTLSASVVDIYITVTLCWHLRRMRSGLQRTDTLVRRLVVYAVDRGILTTTMQLLSLITYLPLAEKPVYLWTVFHLPASKLYVNSMLAV</sequence>
<accession>A0ABQ8KSD7</accession>
<dbReference type="RefSeq" id="XP_047782956.1">
    <property type="nucleotide sequence ID" value="XM_047922644.1"/>
</dbReference>
<dbReference type="GeneID" id="72003376"/>
<dbReference type="PANTHER" id="PTHR40465:SF1">
    <property type="entry name" value="DUF6534 DOMAIN-CONTAINING PROTEIN"/>
    <property type="match status" value="1"/>
</dbReference>
<proteinExistence type="predicted"/>
<feature type="transmembrane region" description="Helical" evidence="1">
    <location>
        <begin position="53"/>
        <end position="77"/>
    </location>
</feature>
<evidence type="ECO:0000313" key="4">
    <source>
        <dbReference type="Proteomes" id="UP000814176"/>
    </source>
</evidence>
<keyword evidence="4" id="KW-1185">Reference proteome</keyword>
<dbReference type="InterPro" id="IPR045339">
    <property type="entry name" value="DUF6534"/>
</dbReference>
<evidence type="ECO:0000313" key="3">
    <source>
        <dbReference type="EMBL" id="KAH9841657.1"/>
    </source>
</evidence>
<organism evidence="3 4">
    <name type="scientific">Rhodofomes roseus</name>
    <dbReference type="NCBI Taxonomy" id="34475"/>
    <lineage>
        <taxon>Eukaryota</taxon>
        <taxon>Fungi</taxon>
        <taxon>Dikarya</taxon>
        <taxon>Basidiomycota</taxon>
        <taxon>Agaricomycotina</taxon>
        <taxon>Agaricomycetes</taxon>
        <taxon>Polyporales</taxon>
        <taxon>Rhodofomes</taxon>
    </lineage>
</organism>